<evidence type="ECO:0000313" key="1">
    <source>
        <dbReference type="EMBL" id="CAD9597759.1"/>
    </source>
</evidence>
<sequence length="180" mass="21256">MNKSNRPKLVVFDLDFTVWYPEMYELEGAPFKKCSRTGRVTDRDNEEVQIFDDMHEIFKALHTSDEFENTKVAVASSTTYPEWARECMRLLHVQDIDVALETVIHYRQAIYPRNKKVHFNELREASGIDFKDMLFFDNERYNIREVGELGVTCVYCPDGMSMEHWERGLDAFHQMSPQND</sequence>
<dbReference type="EMBL" id="HBGY01025299">
    <property type="protein sequence ID" value="CAD9597759.1"/>
    <property type="molecule type" value="Transcribed_RNA"/>
</dbReference>
<organism evidence="1">
    <name type="scientific">Leptocylindrus danicus</name>
    <dbReference type="NCBI Taxonomy" id="163516"/>
    <lineage>
        <taxon>Eukaryota</taxon>
        <taxon>Sar</taxon>
        <taxon>Stramenopiles</taxon>
        <taxon>Ochrophyta</taxon>
        <taxon>Bacillariophyta</taxon>
        <taxon>Coscinodiscophyceae</taxon>
        <taxon>Chaetocerotophycidae</taxon>
        <taxon>Leptocylindrales</taxon>
        <taxon>Leptocylindraceae</taxon>
        <taxon>Leptocylindrus</taxon>
    </lineage>
</organism>
<protein>
    <recommendedName>
        <fullName evidence="2">Magnesium-dependent phosphatase-1</fullName>
    </recommendedName>
</protein>
<name>A0A7S2PH52_9STRA</name>
<gene>
    <name evidence="1" type="ORF">LDAN0321_LOCUS15608</name>
</gene>
<dbReference type="PANTHER" id="PTHR17901">
    <property type="entry name" value="MAGNESIUM-DEPENDENT PHOSPHATASE 1 MDP1"/>
    <property type="match status" value="1"/>
</dbReference>
<dbReference type="SFLD" id="SFLDG01131">
    <property type="entry name" value="C1.5.2:_MDP_Like"/>
    <property type="match status" value="1"/>
</dbReference>
<dbReference type="GO" id="GO:0003993">
    <property type="term" value="F:acid phosphatase activity"/>
    <property type="evidence" value="ECO:0007669"/>
    <property type="project" value="TreeGrafter"/>
</dbReference>
<dbReference type="InterPro" id="IPR023214">
    <property type="entry name" value="HAD_sf"/>
</dbReference>
<reference evidence="1" key="1">
    <citation type="submission" date="2021-01" db="EMBL/GenBank/DDBJ databases">
        <authorList>
            <person name="Corre E."/>
            <person name="Pelletier E."/>
            <person name="Niang G."/>
            <person name="Scheremetjew M."/>
            <person name="Finn R."/>
            <person name="Kale V."/>
            <person name="Holt S."/>
            <person name="Cochrane G."/>
            <person name="Meng A."/>
            <person name="Brown T."/>
            <person name="Cohen L."/>
        </authorList>
    </citation>
    <scope>NUCLEOTIDE SEQUENCE</scope>
    <source>
        <strain evidence="1">B650</strain>
    </source>
</reference>
<dbReference type="SUPFAM" id="SSF56784">
    <property type="entry name" value="HAD-like"/>
    <property type="match status" value="1"/>
</dbReference>
<proteinExistence type="predicted"/>
<dbReference type="Pfam" id="PF12689">
    <property type="entry name" value="Acid_PPase"/>
    <property type="match status" value="1"/>
</dbReference>
<dbReference type="Gene3D" id="3.40.50.1000">
    <property type="entry name" value="HAD superfamily/HAD-like"/>
    <property type="match status" value="1"/>
</dbReference>
<dbReference type="SFLD" id="SFLDS00003">
    <property type="entry name" value="Haloacid_Dehalogenase"/>
    <property type="match status" value="1"/>
</dbReference>
<dbReference type="PANTHER" id="PTHR17901:SF14">
    <property type="entry name" value="MAGNESIUM-DEPENDENT PHOSPHATASE 1"/>
    <property type="match status" value="1"/>
</dbReference>
<evidence type="ECO:0008006" key="2">
    <source>
        <dbReference type="Google" id="ProtNLM"/>
    </source>
</evidence>
<accession>A0A7S2PH52</accession>
<dbReference type="NCBIfam" id="TIGR01681">
    <property type="entry name" value="HAD-SF-IIIC"/>
    <property type="match status" value="1"/>
</dbReference>
<dbReference type="InterPro" id="IPR010033">
    <property type="entry name" value="HAD_SF_ppase_IIIC"/>
</dbReference>
<dbReference type="AlphaFoldDB" id="A0A7S2PH52"/>
<dbReference type="InterPro" id="IPR010036">
    <property type="entry name" value="MDP_1_eu_arc"/>
</dbReference>
<dbReference type="NCBIfam" id="TIGR01685">
    <property type="entry name" value="MDP-1"/>
    <property type="match status" value="1"/>
</dbReference>
<dbReference type="SFLD" id="SFLDG01129">
    <property type="entry name" value="C1.5:_HAD__Beta-PGM__Phosphata"/>
    <property type="match status" value="1"/>
</dbReference>
<dbReference type="InterPro" id="IPR036412">
    <property type="entry name" value="HAD-like_sf"/>
</dbReference>